<comment type="caution">
    <text evidence="3">The sequence shown here is derived from an EMBL/GenBank/DDBJ whole genome shotgun (WGS) entry which is preliminary data.</text>
</comment>
<protein>
    <recommendedName>
        <fullName evidence="2">Calcineurin-like phosphoesterase domain-containing protein</fullName>
    </recommendedName>
</protein>
<dbReference type="InterPro" id="IPR004843">
    <property type="entry name" value="Calcineurin-like_PHP"/>
</dbReference>
<dbReference type="Gene3D" id="3.60.21.10">
    <property type="match status" value="1"/>
</dbReference>
<dbReference type="EMBL" id="WVTA01000007">
    <property type="protein sequence ID" value="KAK3208820.1"/>
    <property type="molecule type" value="Genomic_DNA"/>
</dbReference>
<dbReference type="InterPro" id="IPR051693">
    <property type="entry name" value="UPF0046_metallophosphoest"/>
</dbReference>
<feature type="domain" description="Calcineurin-like phosphoesterase" evidence="2">
    <location>
        <begin position="8"/>
        <end position="214"/>
    </location>
</feature>
<feature type="compositionally biased region" description="Basic and acidic residues" evidence="1">
    <location>
        <begin position="314"/>
        <end position="323"/>
    </location>
</feature>
<sequence length="337" mass="37838">MAATIATRIIILSDTHGEELIHSIPSEENMDVVIHCGDMTDESTLKEYHTAIQTLRNIKAPLKLVIPGNHDFSLDEDAFQNHLSEAHERINDDQLLEKTYGKVGDARALFTAEDNIILLDEGIHHFDLKNGAHLTVYASPYTASKSTGWGYSYDPDQQEHEWNIKPGVDLVMTHSPPKGMLDYTDTRVRAGISSLFEAVAQAKPKVHCFGHIHEAWGGKLVAWREQIPDAPSHFTAIDNGKSRVIERKFDVIDEERLVKYQAKGYREIDDVKIGQSEQTLFVNAAIEGSKEGQQQLPWMLNIQLPQSQLISSEGNKKRSRSADVDGETETSCKRPKE</sequence>
<dbReference type="Proteomes" id="UP001280581">
    <property type="component" value="Unassembled WGS sequence"/>
</dbReference>
<evidence type="ECO:0000313" key="4">
    <source>
        <dbReference type="Proteomes" id="UP001280581"/>
    </source>
</evidence>
<accession>A0AAN6RHF8</accession>
<keyword evidence="4" id="KW-1185">Reference proteome</keyword>
<reference evidence="3 4" key="1">
    <citation type="submission" date="2021-02" db="EMBL/GenBank/DDBJ databases">
        <title>Genome assembly of Pseudopithomyces chartarum.</title>
        <authorList>
            <person name="Jauregui R."/>
            <person name="Singh J."/>
            <person name="Voisey C."/>
        </authorList>
    </citation>
    <scope>NUCLEOTIDE SEQUENCE [LARGE SCALE GENOMIC DNA]</scope>
    <source>
        <strain evidence="3 4">AGR01</strain>
    </source>
</reference>
<dbReference type="Pfam" id="PF00149">
    <property type="entry name" value="Metallophos"/>
    <property type="match status" value="1"/>
</dbReference>
<dbReference type="CDD" id="cd07379">
    <property type="entry name" value="MPP_239FB"/>
    <property type="match status" value="1"/>
</dbReference>
<name>A0AAN6RHF8_9PLEO</name>
<dbReference type="SUPFAM" id="SSF56300">
    <property type="entry name" value="Metallo-dependent phosphatases"/>
    <property type="match status" value="1"/>
</dbReference>
<dbReference type="AlphaFoldDB" id="A0AAN6RHF8"/>
<dbReference type="GO" id="GO:0016787">
    <property type="term" value="F:hydrolase activity"/>
    <property type="evidence" value="ECO:0007669"/>
    <property type="project" value="InterPro"/>
</dbReference>
<dbReference type="PANTHER" id="PTHR12905:SF0">
    <property type="entry name" value="CALCINEURIN-LIKE PHOSPHOESTERASE DOMAIN-CONTAINING PROTEIN"/>
    <property type="match status" value="1"/>
</dbReference>
<dbReference type="InterPro" id="IPR029052">
    <property type="entry name" value="Metallo-depent_PP-like"/>
</dbReference>
<feature type="region of interest" description="Disordered" evidence="1">
    <location>
        <begin position="310"/>
        <end position="337"/>
    </location>
</feature>
<gene>
    <name evidence="3" type="ORF">GRF29_77g2120074</name>
</gene>
<dbReference type="PANTHER" id="PTHR12905">
    <property type="entry name" value="METALLOPHOSPHOESTERASE"/>
    <property type="match status" value="1"/>
</dbReference>
<organism evidence="3 4">
    <name type="scientific">Pseudopithomyces chartarum</name>
    <dbReference type="NCBI Taxonomy" id="1892770"/>
    <lineage>
        <taxon>Eukaryota</taxon>
        <taxon>Fungi</taxon>
        <taxon>Dikarya</taxon>
        <taxon>Ascomycota</taxon>
        <taxon>Pezizomycotina</taxon>
        <taxon>Dothideomycetes</taxon>
        <taxon>Pleosporomycetidae</taxon>
        <taxon>Pleosporales</taxon>
        <taxon>Massarineae</taxon>
        <taxon>Didymosphaeriaceae</taxon>
        <taxon>Pseudopithomyces</taxon>
    </lineage>
</organism>
<proteinExistence type="predicted"/>
<evidence type="ECO:0000313" key="3">
    <source>
        <dbReference type="EMBL" id="KAK3208820.1"/>
    </source>
</evidence>
<evidence type="ECO:0000256" key="1">
    <source>
        <dbReference type="SAM" id="MobiDB-lite"/>
    </source>
</evidence>
<evidence type="ECO:0000259" key="2">
    <source>
        <dbReference type="Pfam" id="PF00149"/>
    </source>
</evidence>